<name>A0A1L9N380_ASPTC</name>
<accession>A0A1L9N380</accession>
<organism evidence="1 2">
    <name type="scientific">Aspergillus tubingensis (strain CBS 134.48)</name>
    <dbReference type="NCBI Taxonomy" id="767770"/>
    <lineage>
        <taxon>Eukaryota</taxon>
        <taxon>Fungi</taxon>
        <taxon>Dikarya</taxon>
        <taxon>Ascomycota</taxon>
        <taxon>Pezizomycotina</taxon>
        <taxon>Eurotiomycetes</taxon>
        <taxon>Eurotiomycetidae</taxon>
        <taxon>Eurotiales</taxon>
        <taxon>Aspergillaceae</taxon>
        <taxon>Aspergillus</taxon>
        <taxon>Aspergillus subgen. Circumdati</taxon>
    </lineage>
</organism>
<keyword evidence="2" id="KW-1185">Reference proteome</keyword>
<sequence length="170" mass="19672">MFRAELVTSNVGKEKRETCWFKNKHDSDISDEGTKERESKVFANAHVWVGCHGSKLIKRKTIIPSRSSPLLSFVLLRFISFLSSSCSPSFPCRWASNTPRAIRSHCHSLNNRHSFFFLVGELLDIRQRRCRVRSLHLDPSVTFYHIRERSLTRNLTRVAPLIATKISGEW</sequence>
<dbReference type="EMBL" id="KV878203">
    <property type="protein sequence ID" value="OJI83758.1"/>
    <property type="molecule type" value="Genomic_DNA"/>
</dbReference>
<dbReference type="Proteomes" id="UP000184304">
    <property type="component" value="Unassembled WGS sequence"/>
</dbReference>
<dbReference type="AlphaFoldDB" id="A0A1L9N380"/>
<gene>
    <name evidence="1" type="ORF">ASPTUDRAFT_618595</name>
</gene>
<reference evidence="2" key="1">
    <citation type="journal article" date="2017" name="Genome Biol.">
        <title>Comparative genomics reveals high biological diversity and specific adaptations in the industrially and medically important fungal genus Aspergillus.</title>
        <authorList>
            <person name="de Vries R.P."/>
            <person name="Riley R."/>
            <person name="Wiebenga A."/>
            <person name="Aguilar-Osorio G."/>
            <person name="Amillis S."/>
            <person name="Uchima C.A."/>
            <person name="Anderluh G."/>
            <person name="Asadollahi M."/>
            <person name="Askin M."/>
            <person name="Barry K."/>
            <person name="Battaglia E."/>
            <person name="Bayram O."/>
            <person name="Benocci T."/>
            <person name="Braus-Stromeyer S.A."/>
            <person name="Caldana C."/>
            <person name="Canovas D."/>
            <person name="Cerqueira G.C."/>
            <person name="Chen F."/>
            <person name="Chen W."/>
            <person name="Choi C."/>
            <person name="Clum A."/>
            <person name="Dos Santos R.A."/>
            <person name="Damasio A.R."/>
            <person name="Diallinas G."/>
            <person name="Emri T."/>
            <person name="Fekete E."/>
            <person name="Flipphi M."/>
            <person name="Freyberg S."/>
            <person name="Gallo A."/>
            <person name="Gournas C."/>
            <person name="Habgood R."/>
            <person name="Hainaut M."/>
            <person name="Harispe M.L."/>
            <person name="Henrissat B."/>
            <person name="Hilden K.S."/>
            <person name="Hope R."/>
            <person name="Hossain A."/>
            <person name="Karabika E."/>
            <person name="Karaffa L."/>
            <person name="Karanyi Z."/>
            <person name="Krasevec N."/>
            <person name="Kuo A."/>
            <person name="Kusch H."/>
            <person name="LaButti K."/>
            <person name="Lagendijk E.L."/>
            <person name="Lapidus A."/>
            <person name="Levasseur A."/>
            <person name="Lindquist E."/>
            <person name="Lipzen A."/>
            <person name="Logrieco A.F."/>
            <person name="MacCabe A."/>
            <person name="Maekelae M.R."/>
            <person name="Malavazi I."/>
            <person name="Melin P."/>
            <person name="Meyer V."/>
            <person name="Mielnichuk N."/>
            <person name="Miskei M."/>
            <person name="Molnar A.P."/>
            <person name="Mule G."/>
            <person name="Ngan C.Y."/>
            <person name="Orejas M."/>
            <person name="Orosz E."/>
            <person name="Ouedraogo J.P."/>
            <person name="Overkamp K.M."/>
            <person name="Park H.-S."/>
            <person name="Perrone G."/>
            <person name="Piumi F."/>
            <person name="Punt P.J."/>
            <person name="Ram A.F."/>
            <person name="Ramon A."/>
            <person name="Rauscher S."/>
            <person name="Record E."/>
            <person name="Riano-Pachon D.M."/>
            <person name="Robert V."/>
            <person name="Roehrig J."/>
            <person name="Ruller R."/>
            <person name="Salamov A."/>
            <person name="Salih N.S."/>
            <person name="Samson R.A."/>
            <person name="Sandor E."/>
            <person name="Sanguinetti M."/>
            <person name="Schuetze T."/>
            <person name="Sepcic K."/>
            <person name="Shelest E."/>
            <person name="Sherlock G."/>
            <person name="Sophianopoulou V."/>
            <person name="Squina F.M."/>
            <person name="Sun H."/>
            <person name="Susca A."/>
            <person name="Todd R.B."/>
            <person name="Tsang A."/>
            <person name="Unkles S.E."/>
            <person name="van de Wiele N."/>
            <person name="van Rossen-Uffink D."/>
            <person name="Oliveira J.V."/>
            <person name="Vesth T.C."/>
            <person name="Visser J."/>
            <person name="Yu J.-H."/>
            <person name="Zhou M."/>
            <person name="Andersen M.R."/>
            <person name="Archer D.B."/>
            <person name="Baker S.E."/>
            <person name="Benoit I."/>
            <person name="Brakhage A.A."/>
            <person name="Braus G.H."/>
            <person name="Fischer R."/>
            <person name="Frisvad J.C."/>
            <person name="Goldman G.H."/>
            <person name="Houbraken J."/>
            <person name="Oakley B."/>
            <person name="Pocsi I."/>
            <person name="Scazzocchio C."/>
            <person name="Seiboth B."/>
            <person name="vanKuyk P.A."/>
            <person name="Wortman J."/>
            <person name="Dyer P.S."/>
            <person name="Grigoriev I.V."/>
        </authorList>
    </citation>
    <scope>NUCLEOTIDE SEQUENCE [LARGE SCALE GENOMIC DNA]</scope>
    <source>
        <strain evidence="2">CBS 134.48</strain>
    </source>
</reference>
<proteinExistence type="predicted"/>
<protein>
    <submittedName>
        <fullName evidence="1">Uncharacterized protein</fullName>
    </submittedName>
</protein>
<evidence type="ECO:0000313" key="2">
    <source>
        <dbReference type="Proteomes" id="UP000184304"/>
    </source>
</evidence>
<evidence type="ECO:0000313" key="1">
    <source>
        <dbReference type="EMBL" id="OJI83758.1"/>
    </source>
</evidence>
<dbReference type="VEuPathDB" id="FungiDB:ASPTUDRAFT_618595"/>